<protein>
    <submittedName>
        <fullName evidence="2">Uncharacterized protein</fullName>
    </submittedName>
</protein>
<comment type="caution">
    <text evidence="2">The sequence shown here is derived from an EMBL/GenBank/DDBJ whole genome shotgun (WGS) entry which is preliminary data.</text>
</comment>
<accession>A0A921DZ35</accession>
<dbReference type="AlphaFoldDB" id="A0A921DZ35"/>
<feature type="compositionally biased region" description="Basic and acidic residues" evidence="1">
    <location>
        <begin position="130"/>
        <end position="149"/>
    </location>
</feature>
<name>A0A921DZ35_9HYPH</name>
<reference evidence="2" key="1">
    <citation type="journal article" date="2021" name="PeerJ">
        <title>Extensive microbial diversity within the chicken gut microbiome revealed by metagenomics and culture.</title>
        <authorList>
            <person name="Gilroy R."/>
            <person name="Ravi A."/>
            <person name="Getino M."/>
            <person name="Pursley I."/>
            <person name="Horton D.L."/>
            <person name="Alikhan N.F."/>
            <person name="Baker D."/>
            <person name="Gharbi K."/>
            <person name="Hall N."/>
            <person name="Watson M."/>
            <person name="Adriaenssens E.M."/>
            <person name="Foster-Nyarko E."/>
            <person name="Jarju S."/>
            <person name="Secka A."/>
            <person name="Antonio M."/>
            <person name="Oren A."/>
            <person name="Chaudhuri R.R."/>
            <person name="La Ragione R."/>
            <person name="Hildebrand F."/>
            <person name="Pallen M.J."/>
        </authorList>
    </citation>
    <scope>NUCLEOTIDE SEQUENCE</scope>
    <source>
        <strain evidence="2">316</strain>
    </source>
</reference>
<organism evidence="2 3">
    <name type="scientific">Methylorubrum populi</name>
    <dbReference type="NCBI Taxonomy" id="223967"/>
    <lineage>
        <taxon>Bacteria</taxon>
        <taxon>Pseudomonadati</taxon>
        <taxon>Pseudomonadota</taxon>
        <taxon>Alphaproteobacteria</taxon>
        <taxon>Hyphomicrobiales</taxon>
        <taxon>Methylobacteriaceae</taxon>
        <taxon>Methylorubrum</taxon>
    </lineage>
</organism>
<proteinExistence type="predicted"/>
<reference evidence="2" key="2">
    <citation type="submission" date="2021-09" db="EMBL/GenBank/DDBJ databases">
        <authorList>
            <person name="Gilroy R."/>
        </authorList>
    </citation>
    <scope>NUCLEOTIDE SEQUENCE</scope>
    <source>
        <strain evidence="2">316</strain>
    </source>
</reference>
<evidence type="ECO:0000256" key="1">
    <source>
        <dbReference type="SAM" id="MobiDB-lite"/>
    </source>
</evidence>
<feature type="region of interest" description="Disordered" evidence="1">
    <location>
        <begin position="121"/>
        <end position="149"/>
    </location>
</feature>
<sequence>MTDSASDSIRRALAARLSREMDQAEGLGFGTATVWLTREEVDLIRAALTGTVSAADTARLDFLERCVAAMTARTGSGHAWQLTIDRDHLRLGTADAPRRAGAGFSPTCRAAIDARLAELERARAAVSDETPDRPRHRPEPPSVAEKKGR</sequence>
<dbReference type="EMBL" id="DYYG01000005">
    <property type="protein sequence ID" value="HJE22273.1"/>
    <property type="molecule type" value="Genomic_DNA"/>
</dbReference>
<gene>
    <name evidence="2" type="ORF">K8W01_01245</name>
</gene>
<evidence type="ECO:0000313" key="2">
    <source>
        <dbReference type="EMBL" id="HJE22273.1"/>
    </source>
</evidence>
<evidence type="ECO:0000313" key="3">
    <source>
        <dbReference type="Proteomes" id="UP000742631"/>
    </source>
</evidence>
<dbReference type="Proteomes" id="UP000742631">
    <property type="component" value="Unassembled WGS sequence"/>
</dbReference>